<dbReference type="AlphaFoldDB" id="A0A2N1PU59"/>
<dbReference type="Proteomes" id="UP000233256">
    <property type="component" value="Unassembled WGS sequence"/>
</dbReference>
<evidence type="ECO:0008006" key="3">
    <source>
        <dbReference type="Google" id="ProtNLM"/>
    </source>
</evidence>
<name>A0A2N1PU59_9BACT</name>
<gene>
    <name evidence="1" type="ORF">CVV64_00120</name>
</gene>
<reference evidence="1 2" key="1">
    <citation type="journal article" date="2017" name="ISME J.">
        <title>Potential for microbial H2 and metal transformations associated with novel bacteria and archaea in deep terrestrial subsurface sediments.</title>
        <authorList>
            <person name="Hernsdorf A.W."/>
            <person name="Amano Y."/>
            <person name="Miyakawa K."/>
            <person name="Ise K."/>
            <person name="Suzuki Y."/>
            <person name="Anantharaman K."/>
            <person name="Probst A."/>
            <person name="Burstein D."/>
            <person name="Thomas B.C."/>
            <person name="Banfield J.F."/>
        </authorList>
    </citation>
    <scope>NUCLEOTIDE SEQUENCE [LARGE SCALE GENOMIC DNA]</scope>
    <source>
        <strain evidence="1">HGW-Wallbacteria-1</strain>
    </source>
</reference>
<dbReference type="EMBL" id="PGXC01000001">
    <property type="protein sequence ID" value="PKK91869.1"/>
    <property type="molecule type" value="Genomic_DNA"/>
</dbReference>
<organism evidence="1 2">
    <name type="scientific">Candidatus Wallbacteria bacterium HGW-Wallbacteria-1</name>
    <dbReference type="NCBI Taxonomy" id="2013854"/>
    <lineage>
        <taxon>Bacteria</taxon>
        <taxon>Candidatus Walliibacteriota</taxon>
    </lineage>
</organism>
<evidence type="ECO:0000313" key="1">
    <source>
        <dbReference type="EMBL" id="PKK91869.1"/>
    </source>
</evidence>
<dbReference type="InterPro" id="IPR029069">
    <property type="entry name" value="HotDog_dom_sf"/>
</dbReference>
<evidence type="ECO:0000313" key="2">
    <source>
        <dbReference type="Proteomes" id="UP000233256"/>
    </source>
</evidence>
<comment type="caution">
    <text evidence="1">The sequence shown here is derived from an EMBL/GenBank/DDBJ whole genome shotgun (WGS) entry which is preliminary data.</text>
</comment>
<protein>
    <recommendedName>
        <fullName evidence="3">Beta-hydroxyacyl-ACP dehydratase</fullName>
    </recommendedName>
</protein>
<dbReference type="Gene3D" id="3.10.129.10">
    <property type="entry name" value="Hotdog Thioesterase"/>
    <property type="match status" value="1"/>
</dbReference>
<proteinExistence type="predicted"/>
<accession>A0A2N1PU59</accession>
<sequence length="157" mass="17757">MKFRLVDKITSCVAESHITGVKALSLEEYFLMRPLGVRNEFPPTLMAESLFQLGNYLIYSTWNDKLGNLVMFNSIEIIEPLVAGKIMEMRVDLISRIDDTVKLNGTGWIDGRTAIRGMGCVATLLDIEQLVNPEKFDFQFRGLCESHFYGESHESAS</sequence>
<dbReference type="SUPFAM" id="SSF54637">
    <property type="entry name" value="Thioesterase/thiol ester dehydrase-isomerase"/>
    <property type="match status" value="1"/>
</dbReference>